<evidence type="ECO:0000313" key="3">
    <source>
        <dbReference type="Proteomes" id="UP000325849"/>
    </source>
</evidence>
<evidence type="ECO:0000256" key="1">
    <source>
        <dbReference type="SAM" id="MobiDB-lite"/>
    </source>
</evidence>
<feature type="region of interest" description="Disordered" evidence="1">
    <location>
        <begin position="71"/>
        <end position="92"/>
    </location>
</feature>
<comment type="caution">
    <text evidence="2">The sequence shown here is derived from an EMBL/GenBank/DDBJ whole genome shotgun (WGS) entry which is preliminary data.</text>
</comment>
<protein>
    <submittedName>
        <fullName evidence="2">Uncharacterized protein</fullName>
    </submittedName>
</protein>
<keyword evidence="3" id="KW-1185">Reference proteome</keyword>
<reference evidence="2 3" key="1">
    <citation type="submission" date="2019-07" db="EMBL/GenBank/DDBJ databases">
        <title>New species of Amycolatopsis and Streptomyces.</title>
        <authorList>
            <person name="Duangmal K."/>
            <person name="Teo W.F.A."/>
            <person name="Lipun K."/>
        </authorList>
    </citation>
    <scope>NUCLEOTIDE SEQUENCE [LARGE SCALE GENOMIC DNA]</scope>
    <source>
        <strain evidence="2 3">NBRC 109810</strain>
    </source>
</reference>
<accession>A0A5N8V4P7</accession>
<organism evidence="2 3">
    <name type="scientific">Streptomyces adustus</name>
    <dbReference type="NCBI Taxonomy" id="1609272"/>
    <lineage>
        <taxon>Bacteria</taxon>
        <taxon>Bacillati</taxon>
        <taxon>Actinomycetota</taxon>
        <taxon>Actinomycetes</taxon>
        <taxon>Kitasatosporales</taxon>
        <taxon>Streptomycetaceae</taxon>
        <taxon>Streptomyces</taxon>
    </lineage>
</organism>
<gene>
    <name evidence="2" type="ORF">FNH09_02120</name>
</gene>
<sequence length="92" mass="10473">MTSRARKKPLWEPGEIPAAGALMDWRDGRHFDHRQDRPCALCARPTPMRSHRGEPAHKACAENWITAHPTEARLGRFAPDIQPKRDSNDDHA</sequence>
<name>A0A5N8V4P7_9ACTN</name>
<dbReference type="Proteomes" id="UP000325849">
    <property type="component" value="Unassembled WGS sequence"/>
</dbReference>
<dbReference type="EMBL" id="VJZD01000004">
    <property type="protein sequence ID" value="MPY30153.1"/>
    <property type="molecule type" value="Genomic_DNA"/>
</dbReference>
<dbReference type="AlphaFoldDB" id="A0A5N8V4P7"/>
<feature type="compositionally biased region" description="Basic and acidic residues" evidence="1">
    <location>
        <begin position="82"/>
        <end position="92"/>
    </location>
</feature>
<proteinExistence type="predicted"/>
<evidence type="ECO:0000313" key="2">
    <source>
        <dbReference type="EMBL" id="MPY30153.1"/>
    </source>
</evidence>